<evidence type="ECO:0000313" key="1">
    <source>
        <dbReference type="EMBL" id="RYP81513.1"/>
    </source>
</evidence>
<dbReference type="AlphaFoldDB" id="A0A4Q4Z1Q1"/>
<dbReference type="InterPro" id="IPR036513">
    <property type="entry name" value="STAS_dom_sf"/>
</dbReference>
<evidence type="ECO:0000313" key="2">
    <source>
        <dbReference type="Proteomes" id="UP000295198"/>
    </source>
</evidence>
<gene>
    <name evidence="1" type="ORF">EKO23_23450</name>
</gene>
<dbReference type="OrthoDB" id="4729899at2"/>
<dbReference type="InterPro" id="IPR021866">
    <property type="entry name" value="SpoIIAA-like"/>
</dbReference>
<dbReference type="SUPFAM" id="SSF52091">
    <property type="entry name" value="SpoIIaa-like"/>
    <property type="match status" value="1"/>
</dbReference>
<dbReference type="Gene3D" id="3.40.50.10600">
    <property type="entry name" value="SpoIIaa-like domains"/>
    <property type="match status" value="1"/>
</dbReference>
<organism evidence="1 2">
    <name type="scientific">Nocardioides guangzhouensis</name>
    <dbReference type="NCBI Taxonomy" id="2497878"/>
    <lineage>
        <taxon>Bacteria</taxon>
        <taxon>Bacillati</taxon>
        <taxon>Actinomycetota</taxon>
        <taxon>Actinomycetes</taxon>
        <taxon>Propionibacteriales</taxon>
        <taxon>Nocardioidaceae</taxon>
        <taxon>Nocardioides</taxon>
    </lineage>
</organism>
<dbReference type="EMBL" id="SDKM01000065">
    <property type="protein sequence ID" value="RYP81513.1"/>
    <property type="molecule type" value="Genomic_DNA"/>
</dbReference>
<protein>
    <submittedName>
        <fullName evidence="1">STAS/SEC14 domain-containing protein</fullName>
    </submittedName>
</protein>
<name>A0A4Q4Z1Q1_9ACTN</name>
<dbReference type="RefSeq" id="WP_134720909.1">
    <property type="nucleotide sequence ID" value="NZ_SDKM01000065.1"/>
</dbReference>
<dbReference type="InterPro" id="IPR038396">
    <property type="entry name" value="SpoIIAA-like_sf"/>
</dbReference>
<sequence length="119" mass="13293">MIRAIDGMPDGTLGFEAVGKVTADDYRQVLVPAVEGAIERGEVRLLFLLGDDFDTYSADAVWADMKLGAGHLRNWKRVAVVSDADWLENSVKALGWLLPGKWRVFETDDLDDAREWLGR</sequence>
<dbReference type="Proteomes" id="UP000295198">
    <property type="component" value="Unassembled WGS sequence"/>
</dbReference>
<dbReference type="Pfam" id="PF11964">
    <property type="entry name" value="SpoIIAA-like"/>
    <property type="match status" value="1"/>
</dbReference>
<keyword evidence="2" id="KW-1185">Reference proteome</keyword>
<accession>A0A4Q4Z1Q1</accession>
<proteinExistence type="predicted"/>
<reference evidence="1 2" key="1">
    <citation type="submission" date="2019-01" db="EMBL/GenBank/DDBJ databases">
        <title>Nocardioides guangzhouensis sp. nov., an actinobacterium isolated from soil.</title>
        <authorList>
            <person name="Fu Y."/>
            <person name="Cai Y."/>
            <person name="Lin Z."/>
            <person name="Chen P."/>
        </authorList>
    </citation>
    <scope>NUCLEOTIDE SEQUENCE [LARGE SCALE GENOMIC DNA]</scope>
    <source>
        <strain evidence="1 2">130</strain>
    </source>
</reference>
<comment type="caution">
    <text evidence="1">The sequence shown here is derived from an EMBL/GenBank/DDBJ whole genome shotgun (WGS) entry which is preliminary data.</text>
</comment>